<comment type="similarity">
    <text evidence="1">Belongs to the DSD1 family.</text>
</comment>
<dbReference type="SUPFAM" id="SSF51419">
    <property type="entry name" value="PLP-binding barrel"/>
    <property type="match status" value="1"/>
</dbReference>
<evidence type="ECO:0000313" key="5">
    <source>
        <dbReference type="EMBL" id="PXW95243.1"/>
    </source>
</evidence>
<dbReference type="Pfam" id="PF14031">
    <property type="entry name" value="D-ser_dehydrat"/>
    <property type="match status" value="1"/>
</dbReference>
<dbReference type="EMBL" id="QJJS01000010">
    <property type="protein sequence ID" value="PXW95243.1"/>
    <property type="molecule type" value="Genomic_DNA"/>
</dbReference>
<evidence type="ECO:0000313" key="6">
    <source>
        <dbReference type="Proteomes" id="UP000247811"/>
    </source>
</evidence>
<dbReference type="InterPro" id="IPR026956">
    <property type="entry name" value="D-ser_dehydrat-like_dom"/>
</dbReference>
<feature type="compositionally biased region" description="Basic and acidic residues" evidence="3">
    <location>
        <begin position="1"/>
        <end position="12"/>
    </location>
</feature>
<keyword evidence="6" id="KW-1185">Reference proteome</keyword>
<feature type="domain" description="D-serine dehydratase-like" evidence="4">
    <location>
        <begin position="285"/>
        <end position="377"/>
    </location>
</feature>
<sequence>MSTEARPADADRPTLPPAARPGLPAGEVDTPALLLDLAAFERNLDRLQARADAAGVQLRPHAKAHKCPDIARAQIARGAVGVCCQKVSEALPFVQAGIGDIHLSNQVASPAKADLLARLARHARMSVCVDSTRQIDLLAAAVRTHGSTLGVLVEIDIGQGRCGVADAPAVLRLLEHLERAARQGAGLHFRGLQAYHGAIQHLRDAAQRHQQAALAAARAARVLTALQHAGVACPVVTGGGTGSVAADLASGLYTEVQPGSYVFMDGDYALNEPGPADQALRFEHSLYLASTVMSTAGGTHVVLDAGLKSLATDSGLPRVCAVGGGATGHRYLAANDEHGIVQPAPGAATLAEGEPLWLVPGHCDPTLNLHDQLVGCRDGRVECIWPIAARGLSR</sequence>
<dbReference type="GO" id="GO:0008721">
    <property type="term" value="F:D-serine ammonia-lyase activity"/>
    <property type="evidence" value="ECO:0007669"/>
    <property type="project" value="TreeGrafter"/>
</dbReference>
<dbReference type="GO" id="GO:0036088">
    <property type="term" value="P:D-serine catabolic process"/>
    <property type="evidence" value="ECO:0007669"/>
    <property type="project" value="TreeGrafter"/>
</dbReference>
<dbReference type="AlphaFoldDB" id="A0A318GYY9"/>
<dbReference type="Gene3D" id="2.40.37.20">
    <property type="entry name" value="D-serine dehydratase-like domain"/>
    <property type="match status" value="1"/>
</dbReference>
<dbReference type="PANTHER" id="PTHR28004:SF2">
    <property type="entry name" value="D-SERINE DEHYDRATASE"/>
    <property type="match status" value="1"/>
</dbReference>
<dbReference type="Proteomes" id="UP000247811">
    <property type="component" value="Unassembled WGS sequence"/>
</dbReference>
<dbReference type="RefSeq" id="WP_110401108.1">
    <property type="nucleotide sequence ID" value="NZ_QJJS01000010.1"/>
</dbReference>
<evidence type="ECO:0000259" key="4">
    <source>
        <dbReference type="SMART" id="SM01119"/>
    </source>
</evidence>
<comment type="caution">
    <text evidence="5">The sequence shown here is derived from an EMBL/GenBank/DDBJ whole genome shotgun (WGS) entry which is preliminary data.</text>
</comment>
<dbReference type="SMART" id="SM01119">
    <property type="entry name" value="D-ser_dehydrat"/>
    <property type="match status" value="1"/>
</dbReference>
<name>A0A318GYY9_9BURK</name>
<reference evidence="5 6" key="1">
    <citation type="submission" date="2018-05" db="EMBL/GenBank/DDBJ databases">
        <title>Genomic Encyclopedia of Type Strains, Phase IV (KMG-IV): sequencing the most valuable type-strain genomes for metagenomic binning, comparative biology and taxonomic classification.</title>
        <authorList>
            <person name="Goeker M."/>
        </authorList>
    </citation>
    <scope>NUCLEOTIDE SEQUENCE [LARGE SCALE GENOMIC DNA]</scope>
    <source>
        <strain evidence="5 6">DSM 566</strain>
    </source>
</reference>
<feature type="region of interest" description="Disordered" evidence="3">
    <location>
        <begin position="1"/>
        <end position="23"/>
    </location>
</feature>
<dbReference type="PANTHER" id="PTHR28004">
    <property type="entry name" value="ZGC:162816-RELATED"/>
    <property type="match status" value="1"/>
</dbReference>
<organism evidence="5 6">
    <name type="scientific">Sphaerotilus hippei</name>
    <dbReference type="NCBI Taxonomy" id="744406"/>
    <lineage>
        <taxon>Bacteria</taxon>
        <taxon>Pseudomonadati</taxon>
        <taxon>Pseudomonadota</taxon>
        <taxon>Betaproteobacteria</taxon>
        <taxon>Burkholderiales</taxon>
        <taxon>Sphaerotilaceae</taxon>
        <taxon>Sphaerotilus</taxon>
    </lineage>
</organism>
<evidence type="ECO:0000256" key="2">
    <source>
        <dbReference type="ARBA" id="ARBA00023239"/>
    </source>
</evidence>
<dbReference type="Pfam" id="PF01168">
    <property type="entry name" value="Ala_racemase_N"/>
    <property type="match status" value="1"/>
</dbReference>
<dbReference type="OrthoDB" id="9772497at2"/>
<accession>A0A318GYY9</accession>
<dbReference type="CDD" id="cd06819">
    <property type="entry name" value="PLPDE_III_LS_D-TA"/>
    <property type="match status" value="1"/>
</dbReference>
<evidence type="ECO:0000256" key="3">
    <source>
        <dbReference type="SAM" id="MobiDB-lite"/>
    </source>
</evidence>
<dbReference type="InterPro" id="IPR029066">
    <property type="entry name" value="PLP-binding_barrel"/>
</dbReference>
<evidence type="ECO:0000256" key="1">
    <source>
        <dbReference type="ARBA" id="ARBA00005323"/>
    </source>
</evidence>
<dbReference type="Gene3D" id="3.20.20.10">
    <property type="entry name" value="Alanine racemase"/>
    <property type="match status" value="1"/>
</dbReference>
<dbReference type="InterPro" id="IPR051466">
    <property type="entry name" value="D-amino_acid_metab_enzyme"/>
</dbReference>
<keyword evidence="2" id="KW-0456">Lyase</keyword>
<gene>
    <name evidence="5" type="ORF">C7444_11088</name>
</gene>
<dbReference type="InterPro" id="IPR001608">
    <property type="entry name" value="Ala_racemase_N"/>
</dbReference>
<proteinExistence type="inferred from homology"/>
<protein>
    <submittedName>
        <fullName evidence="5">D-serine deaminase-like pyridoxal phosphate-dependent protein</fullName>
    </submittedName>
</protein>
<dbReference type="InterPro" id="IPR042208">
    <property type="entry name" value="D-ser_dehydrat-like_sf"/>
</dbReference>